<dbReference type="Proteomes" id="UP001341281">
    <property type="component" value="Chromosome 01"/>
</dbReference>
<dbReference type="InterPro" id="IPR044974">
    <property type="entry name" value="Disease_R_plants"/>
</dbReference>
<dbReference type="Pfam" id="PF18052">
    <property type="entry name" value="Rx_N"/>
    <property type="match status" value="1"/>
</dbReference>
<dbReference type="PRINTS" id="PR00364">
    <property type="entry name" value="DISEASERSIST"/>
</dbReference>
<dbReference type="InterPro" id="IPR038005">
    <property type="entry name" value="RX-like_CC"/>
</dbReference>
<evidence type="ECO:0000259" key="9">
    <source>
        <dbReference type="Pfam" id="PF18052"/>
    </source>
</evidence>
<dbReference type="Pfam" id="PF00931">
    <property type="entry name" value="NB-ARC"/>
    <property type="match status" value="1"/>
</dbReference>
<dbReference type="PANTHER" id="PTHR23155">
    <property type="entry name" value="DISEASE RESISTANCE PROTEIN RP"/>
    <property type="match status" value="1"/>
</dbReference>
<dbReference type="Gene3D" id="1.10.8.430">
    <property type="entry name" value="Helical domain of apoptotic protease-activating factors"/>
    <property type="match status" value="1"/>
</dbReference>
<dbReference type="Gene3D" id="1.20.5.4130">
    <property type="match status" value="1"/>
</dbReference>
<keyword evidence="2" id="KW-0433">Leucine-rich repeat</keyword>
<dbReference type="GO" id="GO:0009626">
    <property type="term" value="P:plant-type hypersensitive response"/>
    <property type="evidence" value="ECO:0007669"/>
    <property type="project" value="UniProtKB-ARBA"/>
</dbReference>
<evidence type="ECO:0000259" key="8">
    <source>
        <dbReference type="Pfam" id="PF00931"/>
    </source>
</evidence>
<dbReference type="InterPro" id="IPR055414">
    <property type="entry name" value="LRR_R13L4/SHOC2-like"/>
</dbReference>
<dbReference type="FunFam" id="1.10.10.10:FF:000322">
    <property type="entry name" value="Probable disease resistance protein At1g63360"/>
    <property type="match status" value="1"/>
</dbReference>
<dbReference type="SUPFAM" id="SSF52540">
    <property type="entry name" value="P-loop containing nucleoside triphosphate hydrolases"/>
    <property type="match status" value="1"/>
</dbReference>
<evidence type="ECO:0008006" key="14">
    <source>
        <dbReference type="Google" id="ProtNLM"/>
    </source>
</evidence>
<evidence type="ECO:0000256" key="3">
    <source>
        <dbReference type="ARBA" id="ARBA00022737"/>
    </source>
</evidence>
<keyword evidence="6" id="KW-0175">Coiled coil</keyword>
<evidence type="ECO:0000256" key="5">
    <source>
        <dbReference type="ARBA" id="ARBA00022821"/>
    </source>
</evidence>
<name>A0AAQ3PLE1_PASNO</name>
<dbReference type="CDD" id="cd14798">
    <property type="entry name" value="RX-CC_like"/>
    <property type="match status" value="1"/>
</dbReference>
<evidence type="ECO:0000256" key="6">
    <source>
        <dbReference type="ARBA" id="ARBA00023054"/>
    </source>
</evidence>
<dbReference type="Gene3D" id="3.80.10.10">
    <property type="entry name" value="Ribonuclease Inhibitor"/>
    <property type="match status" value="1"/>
</dbReference>
<keyword evidence="3" id="KW-0677">Repeat</keyword>
<feature type="region of interest" description="Disordered" evidence="7">
    <location>
        <begin position="918"/>
        <end position="941"/>
    </location>
</feature>
<dbReference type="InterPro" id="IPR042197">
    <property type="entry name" value="Apaf_helical"/>
</dbReference>
<gene>
    <name evidence="12" type="ORF">U9M48_000382</name>
</gene>
<feature type="domain" description="Disease resistance N-terminal" evidence="9">
    <location>
        <begin position="44"/>
        <end position="134"/>
    </location>
</feature>
<evidence type="ECO:0000256" key="2">
    <source>
        <dbReference type="ARBA" id="ARBA00022614"/>
    </source>
</evidence>
<evidence type="ECO:0000256" key="1">
    <source>
        <dbReference type="ARBA" id="ARBA00008894"/>
    </source>
</evidence>
<dbReference type="PANTHER" id="PTHR23155:SF1116">
    <property type="entry name" value="OS12G0273300 PROTEIN"/>
    <property type="match status" value="1"/>
</dbReference>
<dbReference type="InterPro" id="IPR041118">
    <property type="entry name" value="Rx_N"/>
</dbReference>
<dbReference type="InterPro" id="IPR032675">
    <property type="entry name" value="LRR_dom_sf"/>
</dbReference>
<dbReference type="Gene3D" id="1.10.10.10">
    <property type="entry name" value="Winged helix-like DNA-binding domain superfamily/Winged helix DNA-binding domain"/>
    <property type="match status" value="1"/>
</dbReference>
<dbReference type="Pfam" id="PF23559">
    <property type="entry name" value="WHD_DRP"/>
    <property type="match status" value="1"/>
</dbReference>
<dbReference type="EMBL" id="CP144745">
    <property type="protein sequence ID" value="WVZ48997.1"/>
    <property type="molecule type" value="Genomic_DNA"/>
</dbReference>
<keyword evidence="4" id="KW-0547">Nucleotide-binding</keyword>
<dbReference type="InterPro" id="IPR058922">
    <property type="entry name" value="WHD_DRP"/>
</dbReference>
<evidence type="ECO:0000256" key="7">
    <source>
        <dbReference type="SAM" id="MobiDB-lite"/>
    </source>
</evidence>
<reference evidence="12 13" key="1">
    <citation type="submission" date="2024-02" db="EMBL/GenBank/DDBJ databases">
        <title>High-quality chromosome-scale genome assembly of Pensacola bahiagrass (Paspalum notatum Flugge var. saurae).</title>
        <authorList>
            <person name="Vega J.M."/>
            <person name="Podio M."/>
            <person name="Orjuela J."/>
            <person name="Siena L.A."/>
            <person name="Pessino S.C."/>
            <person name="Combes M.C."/>
            <person name="Mariac C."/>
            <person name="Albertini E."/>
            <person name="Pupilli F."/>
            <person name="Ortiz J.P.A."/>
            <person name="Leblanc O."/>
        </authorList>
    </citation>
    <scope>NUCLEOTIDE SEQUENCE [LARGE SCALE GENOMIC DNA]</scope>
    <source>
        <strain evidence="12">R1</strain>
        <tissue evidence="12">Leaf</tissue>
    </source>
</reference>
<keyword evidence="13" id="KW-1185">Reference proteome</keyword>
<evidence type="ECO:0000313" key="12">
    <source>
        <dbReference type="EMBL" id="WVZ48997.1"/>
    </source>
</evidence>
<evidence type="ECO:0000256" key="4">
    <source>
        <dbReference type="ARBA" id="ARBA00022741"/>
    </source>
</evidence>
<feature type="domain" description="Disease resistance R13L4/SHOC-2-like LRR" evidence="11">
    <location>
        <begin position="601"/>
        <end position="1016"/>
    </location>
</feature>
<evidence type="ECO:0000259" key="10">
    <source>
        <dbReference type="Pfam" id="PF23559"/>
    </source>
</evidence>
<dbReference type="SUPFAM" id="SSF52058">
    <property type="entry name" value="L domain-like"/>
    <property type="match status" value="1"/>
</dbReference>
<dbReference type="InterPro" id="IPR002182">
    <property type="entry name" value="NB-ARC"/>
</dbReference>
<dbReference type="GO" id="GO:0043531">
    <property type="term" value="F:ADP binding"/>
    <property type="evidence" value="ECO:0007669"/>
    <property type="project" value="InterPro"/>
</dbReference>
<dbReference type="GO" id="GO:0002758">
    <property type="term" value="P:innate immune response-activating signaling pathway"/>
    <property type="evidence" value="ECO:0007669"/>
    <property type="project" value="UniProtKB-ARBA"/>
</dbReference>
<proteinExistence type="inferred from homology"/>
<evidence type="ECO:0000259" key="11">
    <source>
        <dbReference type="Pfam" id="PF23598"/>
    </source>
</evidence>
<feature type="domain" description="NB-ARC" evidence="8">
    <location>
        <begin position="232"/>
        <end position="386"/>
    </location>
</feature>
<comment type="similarity">
    <text evidence="1">Belongs to the disease resistance NB-LRR family.</text>
</comment>
<sequence>MVISYPRRCISPPSSTYASTTTKLATPKSAASCTSSMADLVMGAMPSLIPKLTELLKEEYNLQTGVKEKVRSLTVELEHSQAALRKVAQVPWDELDEQVKLWAREVRESSYDMEDVVDTYLMRVQSRDDSAKQKGSLKRLGKKMANLFKKSKARRDISVGVKDIMTHLDEVTERCRRYKVDDIVARPTTTLTVDPRLAVMYNKVKNLIGINKSSSELISMLQTKHRGGVPDKKMKIVSIVGVGGLGKTTLAKAVFDKLQGDFDHGAFVPVGRNPDLKKIIKAILIELDKERYMKFNFTQLDEIYQFINELRDFLLENKRFFIVVDDIWEVESWEKIKLAIDNDDNNCGGRIIVTTRKMDVATKASEVYELRPLSYDSSRELFYSRVSGDQGSHVDNQADEISAKILNKCGGIPLAIITMASLLVGKPRDRWSEIYKTIGFGSKDSKGAENAAMKILSFSYYDLPSHLRTCLLYLSAYPEDSVIRKRLLIWKWVAEGFILKEQGTWVFETGEGYFNDLVNRSLIQAVEGGDPYFQGIITGCRVHDIVLDLIRSMSHNENFFTVQDNDDQDTPLHGHVRRLAHLNGTMQHTHKADDFDVMRTVRSFSAQECGIESWVPLSSFTLLRVLAIEDCKLADGCHMRMKFVGKLLHLRYLSLSGTKIDRVPEEIGGLRFLETLDLTKSVVRETPSSSSLPTQLVCLRISFDFDANRDNRVDWIERMTSLEELYILDRFQWKELGCLRELRVLDAGVFDDDECEGHFVESVSHLDKLQHLSIEGVGGRVTWQAVGLALPRQLRYFRTDDYVTFLKLPPCISPWGLPNLCHLDLSLEDMDEQDLKSLGGLPELRFLRLDLHYPSSAAISNIIDDNNNAVYFPNLRRFKLPNSTVLFVANKEDNKSVSFHLLGRSSTYHECMGSAVAAASNDDENNKEEEDANVGRKGAAAPRPRCCFMPSLQELEFRMRGHLRRYCDDSLGWEYLPSLREVQVYIRQRTDEADACVKVEEKLRSEADAHPNHPALSIQIQAHGPGAVQDERYYHNLGLEYLSLLREISIRINVITTIDRDASDAKVEKVEAALKRAADKHPNRPRLIVDK</sequence>
<keyword evidence="5" id="KW-0611">Plant defense</keyword>
<protein>
    <recommendedName>
        <fullName evidence="14">AAA+ ATPase domain-containing protein</fullName>
    </recommendedName>
</protein>
<feature type="domain" description="Disease resistance protein winged helix" evidence="10">
    <location>
        <begin position="477"/>
        <end position="550"/>
    </location>
</feature>
<organism evidence="12 13">
    <name type="scientific">Paspalum notatum var. saurae</name>
    <dbReference type="NCBI Taxonomy" id="547442"/>
    <lineage>
        <taxon>Eukaryota</taxon>
        <taxon>Viridiplantae</taxon>
        <taxon>Streptophyta</taxon>
        <taxon>Embryophyta</taxon>
        <taxon>Tracheophyta</taxon>
        <taxon>Spermatophyta</taxon>
        <taxon>Magnoliopsida</taxon>
        <taxon>Liliopsida</taxon>
        <taxon>Poales</taxon>
        <taxon>Poaceae</taxon>
        <taxon>PACMAD clade</taxon>
        <taxon>Panicoideae</taxon>
        <taxon>Andropogonodae</taxon>
        <taxon>Paspaleae</taxon>
        <taxon>Paspalinae</taxon>
        <taxon>Paspalum</taxon>
    </lineage>
</organism>
<feature type="compositionally biased region" description="Acidic residues" evidence="7">
    <location>
        <begin position="921"/>
        <end position="932"/>
    </location>
</feature>
<dbReference type="Gene3D" id="3.40.50.300">
    <property type="entry name" value="P-loop containing nucleotide triphosphate hydrolases"/>
    <property type="match status" value="1"/>
</dbReference>
<evidence type="ECO:0000313" key="13">
    <source>
        <dbReference type="Proteomes" id="UP001341281"/>
    </source>
</evidence>
<dbReference type="InterPro" id="IPR027417">
    <property type="entry name" value="P-loop_NTPase"/>
</dbReference>
<dbReference type="Pfam" id="PF23598">
    <property type="entry name" value="LRR_14"/>
    <property type="match status" value="1"/>
</dbReference>
<dbReference type="AlphaFoldDB" id="A0AAQ3PLE1"/>
<dbReference type="GO" id="GO:0042742">
    <property type="term" value="P:defense response to bacterium"/>
    <property type="evidence" value="ECO:0007669"/>
    <property type="project" value="UniProtKB-ARBA"/>
</dbReference>
<accession>A0AAQ3PLE1</accession>
<dbReference type="InterPro" id="IPR036388">
    <property type="entry name" value="WH-like_DNA-bd_sf"/>
</dbReference>